<dbReference type="GO" id="GO:0046872">
    <property type="term" value="F:metal ion binding"/>
    <property type="evidence" value="ECO:0007669"/>
    <property type="project" value="UniProtKB-KW"/>
</dbReference>
<feature type="domain" description="Amidohydrolase-related" evidence="4">
    <location>
        <begin position="59"/>
        <end position="445"/>
    </location>
</feature>
<dbReference type="Pfam" id="PF01979">
    <property type="entry name" value="Amidohydro_1"/>
    <property type="match status" value="1"/>
</dbReference>
<dbReference type="Gene3D" id="2.30.40.10">
    <property type="entry name" value="Urease, subunit C, domain 1"/>
    <property type="match status" value="1"/>
</dbReference>
<reference evidence="6 7" key="1">
    <citation type="submission" date="2016-10" db="EMBL/GenBank/DDBJ databases">
        <authorList>
            <person name="de Groot N.N."/>
        </authorList>
    </citation>
    <scope>NUCLEOTIDE SEQUENCE [LARGE SCALE GENOMIC DNA]</scope>
    <source>
        <strain evidence="6 7">DSM 13305</strain>
    </source>
</reference>
<gene>
    <name evidence="6" type="ORF">SAMN04490178_11766</name>
</gene>
<dbReference type="Proteomes" id="UP000198847">
    <property type="component" value="Unassembled WGS sequence"/>
</dbReference>
<protein>
    <submittedName>
        <fullName evidence="6">Cytosine/adenosine deaminase</fullName>
    </submittedName>
</protein>
<dbReference type="Pfam" id="PF22039">
    <property type="entry name" value="HUTI_composite_bact"/>
    <property type="match status" value="1"/>
</dbReference>
<dbReference type="Gene3D" id="3.20.20.140">
    <property type="entry name" value="Metal-dependent hydrolases"/>
    <property type="match status" value="1"/>
</dbReference>
<feature type="domain" description="Aminodeoxyfutalosine deaminase/Imidazolonepropionase-like composite" evidence="5">
    <location>
        <begin position="25"/>
        <end position="50"/>
    </location>
</feature>
<sequence>MKTLVRGKYVITDAAARETGIIEDGAVLVEGKYVRATGRFAELRQLHPEAAVVGDGQQLVLPGLIDAHSHGRGLSPLQKGVPNDFLENNLFDWAFMPVLDPELITALCAVRHIRNGSTLIHNNAFDTTGSGAADQAATTIKAYLATGIRLAYSPGVRNIDRLVLDTDGFLATLSAELRAVAEPLARTDSKLIEEEYFALFAELYRTYQSEDTRIFLSPSWAQACTAEFLIRAKEEADRLGKIPIHMHCLQTPVQKAFSLRKYGKTAIAYLADLGLLDENTVLAHSIWVTQEDIRLMAEHNVAVTSHPSCNLGMRNGITPVYELLRQGIRVAVGMDDKTINDDEDIIMELRMMHKLHRVPGYRLDTPVLDAFTVLEMATGHAASVVGFAGKAGALRPGMLADLIVVDLDRMLNSPWMSDQTGIADIFIHRALGTDVASVIIGGRLVMEDRKITTLDEEALYREVRKAADKGITSAMRRQAETLQQLKPYCQSWYNTWLEPEQHAFYQVNSRR</sequence>
<keyword evidence="7" id="KW-1185">Reference proteome</keyword>
<keyword evidence="3" id="KW-0862">Zinc</keyword>
<dbReference type="PANTHER" id="PTHR43794">
    <property type="entry name" value="AMINOHYDROLASE SSNA-RELATED"/>
    <property type="match status" value="1"/>
</dbReference>
<dbReference type="AlphaFoldDB" id="A0A1H8WRH3"/>
<evidence type="ECO:0000259" key="4">
    <source>
        <dbReference type="Pfam" id="PF01979"/>
    </source>
</evidence>
<dbReference type="EMBL" id="FODY01000017">
    <property type="protein sequence ID" value="SEP30324.1"/>
    <property type="molecule type" value="Genomic_DNA"/>
</dbReference>
<evidence type="ECO:0000256" key="2">
    <source>
        <dbReference type="ARBA" id="ARBA00022801"/>
    </source>
</evidence>
<accession>A0A1H8WRH3</accession>
<organism evidence="6 7">
    <name type="scientific">Propionispora vibrioides</name>
    <dbReference type="NCBI Taxonomy" id="112903"/>
    <lineage>
        <taxon>Bacteria</taxon>
        <taxon>Bacillati</taxon>
        <taxon>Bacillota</taxon>
        <taxon>Negativicutes</taxon>
        <taxon>Selenomonadales</taxon>
        <taxon>Sporomusaceae</taxon>
        <taxon>Propionispora</taxon>
    </lineage>
</organism>
<dbReference type="GO" id="GO:0016810">
    <property type="term" value="F:hydrolase activity, acting on carbon-nitrogen (but not peptide) bonds"/>
    <property type="evidence" value="ECO:0007669"/>
    <property type="project" value="InterPro"/>
</dbReference>
<evidence type="ECO:0000313" key="7">
    <source>
        <dbReference type="Proteomes" id="UP000198847"/>
    </source>
</evidence>
<dbReference type="InterPro" id="IPR050287">
    <property type="entry name" value="MTA/SAH_deaminase"/>
</dbReference>
<dbReference type="InterPro" id="IPR032466">
    <property type="entry name" value="Metal_Hydrolase"/>
</dbReference>
<proteinExistence type="predicted"/>
<dbReference type="SUPFAM" id="SSF51338">
    <property type="entry name" value="Composite domain of metallo-dependent hydrolases"/>
    <property type="match status" value="1"/>
</dbReference>
<keyword evidence="1" id="KW-0479">Metal-binding</keyword>
<dbReference type="STRING" id="112903.SAMN04490178_11766"/>
<dbReference type="PANTHER" id="PTHR43794:SF11">
    <property type="entry name" value="AMIDOHYDROLASE-RELATED DOMAIN-CONTAINING PROTEIN"/>
    <property type="match status" value="1"/>
</dbReference>
<evidence type="ECO:0000256" key="1">
    <source>
        <dbReference type="ARBA" id="ARBA00022723"/>
    </source>
</evidence>
<name>A0A1H8WRH3_9FIRM</name>
<evidence type="ECO:0000259" key="5">
    <source>
        <dbReference type="Pfam" id="PF22039"/>
    </source>
</evidence>
<dbReference type="InterPro" id="IPR006680">
    <property type="entry name" value="Amidohydro-rel"/>
</dbReference>
<evidence type="ECO:0000256" key="3">
    <source>
        <dbReference type="ARBA" id="ARBA00022833"/>
    </source>
</evidence>
<keyword evidence="2" id="KW-0378">Hydrolase</keyword>
<dbReference type="OrthoDB" id="9807210at2"/>
<dbReference type="SUPFAM" id="SSF51556">
    <property type="entry name" value="Metallo-dependent hydrolases"/>
    <property type="match status" value="1"/>
</dbReference>
<evidence type="ECO:0000313" key="6">
    <source>
        <dbReference type="EMBL" id="SEP30324.1"/>
    </source>
</evidence>
<dbReference type="InterPro" id="IPR054418">
    <property type="entry name" value="MQNX/HUTI_composite_N"/>
</dbReference>
<dbReference type="InterPro" id="IPR011059">
    <property type="entry name" value="Metal-dep_hydrolase_composite"/>
</dbReference>
<dbReference type="RefSeq" id="WP_091748549.1">
    <property type="nucleotide sequence ID" value="NZ_FODY01000017.1"/>
</dbReference>